<comment type="caution">
    <text evidence="4">The sequence shown here is derived from an EMBL/GenBank/DDBJ whole genome shotgun (WGS) entry which is preliminary data.</text>
</comment>
<sequence length="918" mass="98487">MRPVSDEASTFAFRTWWRAGDSAEWRPASRLLVRVSDGEGVAPAQLSWGTEDGVRFSVGLSPDMASCYGHRHTTGGDVVEVRGERDDPPGRADEAPGYEFDTEVEEAGGPRPAGRLRVLIDDGGETPVRWVAWHDRSGGSCSIVLRSASPSGNADVSDLVSGVWASAEHRGAGEVATNLVDASASKWFAPYRRASLEFRLALPVVVDRYVLSSANDAPDRDPAAWTLRGSADGHVWRTLDVRSGQSFAERHQARVYRIAEPGPYDRYRLDITDNDGSPHLQLEAVRFLAAAGGGFVGHRQRAGHAPVAYRGTRVGSAPQAPPPEQAPAPSEEWRPGGSWLPLGGGLSMESLTSPSGRFTVLHSVYGPSFAVRDNVTRERVWISGSPGSSQVCLGPDGDLVAWDHHGNQVWSTGTGWLGVRRLEMRDSGELALTGADGAVVWSTGVPRVPAGVGTGHRRTARGSTMRRGESLDGQSLTSADRSTVLFHNGRVARIIWRGRTSHWDRFYKQENVLVLDDDGFLRSRALDGTVVEQIAGPGTELVLVRGAAELRDDAGAVVWASAGRSMVPAPVREPAIPQNEDLAAWFGALAGNGRGYCVAVVRQSTPQEVLERTGVPRDSVVRATWRRLQQDRDAAHPDAGNVVAAIAVGPDVLLVSDDPDLPVGELAPSASVVALHQPPGGGGYGGTFTVHRDGALVSELRDDPRRLKGTKVAEVAAALDEITHPLHRHELVFRTSGVVPSAAGLGGDLLGGVLPPSRSPSAAPPAESPLTAEGYDGMDPFVVRTDFTDEDAWGRVTEGLRTPSVDDAPVEPFLISDPRYADTPAERVLQAVRAARSGPDLPEVVFVADGTTMREADHPLLAVSTEWDGEPFEEDEEDFVTQFRVRPDAAVEISTNLGLGNMDFEDFAGDGVYERMVW</sequence>
<keyword evidence="5" id="KW-1185">Reference proteome</keyword>
<dbReference type="EMBL" id="JBHLZP010000088">
    <property type="protein sequence ID" value="MFB9833425.1"/>
    <property type="molecule type" value="Genomic_DNA"/>
</dbReference>
<dbReference type="Pfam" id="PF21962">
    <property type="entry name" value="DUF6924"/>
    <property type="match status" value="1"/>
</dbReference>
<name>A0ABV5YEG3_9ACTN</name>
<feature type="compositionally biased region" description="Basic and acidic residues" evidence="1">
    <location>
        <begin position="79"/>
        <end position="94"/>
    </location>
</feature>
<feature type="region of interest" description="Disordered" evidence="1">
    <location>
        <begin position="71"/>
        <end position="97"/>
    </location>
</feature>
<dbReference type="Proteomes" id="UP001589627">
    <property type="component" value="Unassembled WGS sequence"/>
</dbReference>
<feature type="domain" description="OAA-family lectin sugar binding" evidence="2">
    <location>
        <begin position="18"/>
        <end position="85"/>
    </location>
</feature>
<dbReference type="InterPro" id="IPR036426">
    <property type="entry name" value="Bulb-type_lectin_dom_sf"/>
</dbReference>
<gene>
    <name evidence="4" type="ORF">ACFFNX_14615</name>
</gene>
<dbReference type="RefSeq" id="WP_378201040.1">
    <property type="nucleotide sequence ID" value="NZ_JBHLZP010000088.1"/>
</dbReference>
<evidence type="ECO:0000256" key="1">
    <source>
        <dbReference type="SAM" id="MobiDB-lite"/>
    </source>
</evidence>
<dbReference type="Pfam" id="PF17882">
    <property type="entry name" value="SBD"/>
    <property type="match status" value="1"/>
</dbReference>
<dbReference type="InterPro" id="IPR053832">
    <property type="entry name" value="DUF6924"/>
</dbReference>
<accession>A0ABV5YEG3</accession>
<evidence type="ECO:0000313" key="4">
    <source>
        <dbReference type="EMBL" id="MFB9833425.1"/>
    </source>
</evidence>
<feature type="region of interest" description="Disordered" evidence="1">
    <location>
        <begin position="450"/>
        <end position="473"/>
    </location>
</feature>
<feature type="compositionally biased region" description="Low complexity" evidence="1">
    <location>
        <begin position="327"/>
        <end position="339"/>
    </location>
</feature>
<proteinExistence type="predicted"/>
<feature type="domain" description="DUF6924" evidence="3">
    <location>
        <begin position="780"/>
        <end position="911"/>
    </location>
</feature>
<dbReference type="Gene3D" id="2.90.10.10">
    <property type="entry name" value="Bulb-type lectin domain"/>
    <property type="match status" value="1"/>
</dbReference>
<protein>
    <submittedName>
        <fullName evidence="4">DUF6924 domain-containing protein</fullName>
    </submittedName>
</protein>
<feature type="region of interest" description="Disordered" evidence="1">
    <location>
        <begin position="313"/>
        <end position="339"/>
    </location>
</feature>
<evidence type="ECO:0000313" key="5">
    <source>
        <dbReference type="Proteomes" id="UP001589627"/>
    </source>
</evidence>
<organism evidence="4 5">
    <name type="scientific">Actinoallomurus acaciae</name>
    <dbReference type="NCBI Taxonomy" id="502577"/>
    <lineage>
        <taxon>Bacteria</taxon>
        <taxon>Bacillati</taxon>
        <taxon>Actinomycetota</taxon>
        <taxon>Actinomycetes</taxon>
        <taxon>Streptosporangiales</taxon>
        <taxon>Thermomonosporaceae</taxon>
        <taxon>Actinoallomurus</taxon>
    </lineage>
</organism>
<dbReference type="SUPFAM" id="SSF51110">
    <property type="entry name" value="alpha-D-mannose-specific plant lectins"/>
    <property type="match status" value="1"/>
</dbReference>
<dbReference type="Gene3D" id="2.60.120.260">
    <property type="entry name" value="Galactose-binding domain-like"/>
    <property type="match status" value="1"/>
</dbReference>
<evidence type="ECO:0000259" key="3">
    <source>
        <dbReference type="Pfam" id="PF21962"/>
    </source>
</evidence>
<feature type="region of interest" description="Disordered" evidence="1">
    <location>
        <begin position="752"/>
        <end position="775"/>
    </location>
</feature>
<feature type="compositionally biased region" description="Low complexity" evidence="1">
    <location>
        <begin position="752"/>
        <end position="761"/>
    </location>
</feature>
<evidence type="ECO:0000259" key="2">
    <source>
        <dbReference type="Pfam" id="PF17882"/>
    </source>
</evidence>
<dbReference type="InterPro" id="IPR040964">
    <property type="entry name" value="SBD"/>
</dbReference>
<reference evidence="4 5" key="1">
    <citation type="submission" date="2024-09" db="EMBL/GenBank/DDBJ databases">
        <authorList>
            <person name="Sun Q."/>
            <person name="Mori K."/>
        </authorList>
    </citation>
    <scope>NUCLEOTIDE SEQUENCE [LARGE SCALE GENOMIC DNA]</scope>
    <source>
        <strain evidence="4 5">TBRC 0563</strain>
    </source>
</reference>